<gene>
    <name evidence="2" type="ORF">LCGC14_2284650</name>
</gene>
<dbReference type="InterPro" id="IPR001107">
    <property type="entry name" value="Band_7"/>
</dbReference>
<accession>A0A0F9FN87</accession>
<organism evidence="2">
    <name type="scientific">marine sediment metagenome</name>
    <dbReference type="NCBI Taxonomy" id="412755"/>
    <lineage>
        <taxon>unclassified sequences</taxon>
        <taxon>metagenomes</taxon>
        <taxon>ecological metagenomes</taxon>
    </lineage>
</organism>
<proteinExistence type="predicted"/>
<evidence type="ECO:0000313" key="2">
    <source>
        <dbReference type="EMBL" id="KKL52517.1"/>
    </source>
</evidence>
<dbReference type="Pfam" id="PF01145">
    <property type="entry name" value="Band_7"/>
    <property type="match status" value="1"/>
</dbReference>
<name>A0A0F9FN87_9ZZZZ</name>
<dbReference type="Gene3D" id="3.30.479.30">
    <property type="entry name" value="Band 7 domain"/>
    <property type="match status" value="1"/>
</dbReference>
<evidence type="ECO:0000259" key="1">
    <source>
        <dbReference type="SMART" id="SM00244"/>
    </source>
</evidence>
<feature type="domain" description="Band 7" evidence="1">
    <location>
        <begin position="17"/>
        <end position="173"/>
    </location>
</feature>
<dbReference type="AlphaFoldDB" id="A0A0F9FN87"/>
<dbReference type="SMART" id="SM00244">
    <property type="entry name" value="PHB"/>
    <property type="match status" value="1"/>
</dbReference>
<comment type="caution">
    <text evidence="2">The sequence shown here is derived from an EMBL/GenBank/DDBJ whole genome shotgun (WGS) entry which is preliminary data.</text>
</comment>
<sequence>MMGSIREILASFSRLFQWWVVVAPWEQALRIRGGKRSTLLLPGVHFRIPFWDRIYRQSIRLRAYGVPTQTVGTKDGFVVSLRLVLMYQIDNLERVYNSIESLDTLAAMAASGAAGYIATHDLADIKAPGIEQVASDNLDLTKYGMKGNGDSSVKVVEMACVKKTYRLITGDMSSEGYWSSINLRDHIDDRD</sequence>
<dbReference type="EMBL" id="LAZR01031863">
    <property type="protein sequence ID" value="KKL52517.1"/>
    <property type="molecule type" value="Genomic_DNA"/>
</dbReference>
<reference evidence="2" key="1">
    <citation type="journal article" date="2015" name="Nature">
        <title>Complex archaea that bridge the gap between prokaryotes and eukaryotes.</title>
        <authorList>
            <person name="Spang A."/>
            <person name="Saw J.H."/>
            <person name="Jorgensen S.L."/>
            <person name="Zaremba-Niedzwiedzka K."/>
            <person name="Martijn J."/>
            <person name="Lind A.E."/>
            <person name="van Eijk R."/>
            <person name="Schleper C."/>
            <person name="Guy L."/>
            <person name="Ettema T.J."/>
        </authorList>
    </citation>
    <scope>NUCLEOTIDE SEQUENCE</scope>
</reference>
<dbReference type="SUPFAM" id="SSF117892">
    <property type="entry name" value="Band 7/SPFH domain"/>
    <property type="match status" value="1"/>
</dbReference>
<protein>
    <recommendedName>
        <fullName evidence="1">Band 7 domain-containing protein</fullName>
    </recommendedName>
</protein>
<dbReference type="InterPro" id="IPR036013">
    <property type="entry name" value="Band_7/SPFH_dom_sf"/>
</dbReference>